<feature type="domain" description="Phage shock protein PspC N-terminal" evidence="7">
    <location>
        <begin position="109"/>
        <end position="165"/>
    </location>
</feature>
<proteinExistence type="predicted"/>
<dbReference type="Pfam" id="PF22744">
    <property type="entry name" value="Toast-rack_PspC-Cterm"/>
    <property type="match status" value="1"/>
</dbReference>
<dbReference type="InterPro" id="IPR052027">
    <property type="entry name" value="PspC"/>
</dbReference>
<dbReference type="InterPro" id="IPR007168">
    <property type="entry name" value="Phageshock_PspC_N"/>
</dbReference>
<evidence type="ECO:0000256" key="5">
    <source>
        <dbReference type="ARBA" id="ARBA00023136"/>
    </source>
</evidence>
<feature type="transmembrane region" description="Helical" evidence="6">
    <location>
        <begin position="222"/>
        <end position="246"/>
    </location>
</feature>
<reference evidence="10 11" key="1">
    <citation type="submission" date="2019-11" db="EMBL/GenBank/DDBJ databases">
        <title>Description of Pedobacter sp. LMG 31462T.</title>
        <authorList>
            <person name="Carlier A."/>
            <person name="Qi S."/>
            <person name="Vandamme P."/>
        </authorList>
    </citation>
    <scope>NUCLEOTIDE SEQUENCE [LARGE SCALE GENOMIC DNA]</scope>
    <source>
        <strain evidence="10 11">LMG 31462</strain>
    </source>
</reference>
<dbReference type="InterPro" id="IPR054321">
    <property type="entry name" value="PspC-rel_TM"/>
</dbReference>
<dbReference type="InterPro" id="IPR054319">
    <property type="entry name" value="PspC-rel_ToastRack"/>
</dbReference>
<dbReference type="PANTHER" id="PTHR33885:SF3">
    <property type="entry name" value="PHAGE SHOCK PROTEIN C"/>
    <property type="match status" value="1"/>
</dbReference>
<comment type="caution">
    <text evidence="10">The sequence shown here is derived from an EMBL/GenBank/DDBJ whole genome shotgun (WGS) entry which is preliminary data.</text>
</comment>
<dbReference type="Pfam" id="PF22571">
    <property type="entry name" value="LiaI-LiaF-TM_PspC"/>
    <property type="match status" value="1"/>
</dbReference>
<protein>
    <submittedName>
        <fullName evidence="10">PspC domain-containing protein</fullName>
    </submittedName>
</protein>
<dbReference type="Proteomes" id="UP000636110">
    <property type="component" value="Unassembled WGS sequence"/>
</dbReference>
<feature type="transmembrane region" description="Helical" evidence="6">
    <location>
        <begin position="266"/>
        <end position="290"/>
    </location>
</feature>
<keyword evidence="11" id="KW-1185">Reference proteome</keyword>
<evidence type="ECO:0000256" key="2">
    <source>
        <dbReference type="ARBA" id="ARBA00022475"/>
    </source>
</evidence>
<organism evidence="10 11">
    <name type="scientific">Pedobacter gandavensis</name>
    <dbReference type="NCBI Taxonomy" id="2679963"/>
    <lineage>
        <taxon>Bacteria</taxon>
        <taxon>Pseudomonadati</taxon>
        <taxon>Bacteroidota</taxon>
        <taxon>Sphingobacteriia</taxon>
        <taxon>Sphingobacteriales</taxon>
        <taxon>Sphingobacteriaceae</taxon>
        <taxon>Pedobacter</taxon>
    </lineage>
</organism>
<evidence type="ECO:0000259" key="8">
    <source>
        <dbReference type="Pfam" id="PF22571"/>
    </source>
</evidence>
<name>A0ABR6EWM1_9SPHI</name>
<evidence type="ECO:0000256" key="1">
    <source>
        <dbReference type="ARBA" id="ARBA00004162"/>
    </source>
</evidence>
<evidence type="ECO:0000313" key="11">
    <source>
        <dbReference type="Proteomes" id="UP000636110"/>
    </source>
</evidence>
<evidence type="ECO:0000259" key="7">
    <source>
        <dbReference type="Pfam" id="PF04024"/>
    </source>
</evidence>
<evidence type="ECO:0000256" key="6">
    <source>
        <dbReference type="SAM" id="Phobius"/>
    </source>
</evidence>
<keyword evidence="5 6" id="KW-0472">Membrane</keyword>
<evidence type="ECO:0000256" key="4">
    <source>
        <dbReference type="ARBA" id="ARBA00022989"/>
    </source>
</evidence>
<feature type="transmembrane region" description="Helical" evidence="6">
    <location>
        <begin position="137"/>
        <end position="163"/>
    </location>
</feature>
<evidence type="ECO:0000259" key="9">
    <source>
        <dbReference type="Pfam" id="PF22744"/>
    </source>
</evidence>
<keyword evidence="4 6" id="KW-1133">Transmembrane helix</keyword>
<accession>A0ABR6EWM1</accession>
<dbReference type="PANTHER" id="PTHR33885">
    <property type="entry name" value="PHAGE SHOCK PROTEIN C"/>
    <property type="match status" value="1"/>
</dbReference>
<dbReference type="RefSeq" id="WP_182957525.1">
    <property type="nucleotide sequence ID" value="NZ_WNXC01000003.1"/>
</dbReference>
<keyword evidence="3 6" id="KW-0812">Transmembrane</keyword>
<feature type="domain" description="PspC-related transmembrane region" evidence="8">
    <location>
        <begin position="195"/>
        <end position="329"/>
    </location>
</feature>
<dbReference type="EMBL" id="WNXC01000003">
    <property type="protein sequence ID" value="MBB2149676.1"/>
    <property type="molecule type" value="Genomic_DNA"/>
</dbReference>
<evidence type="ECO:0000313" key="10">
    <source>
        <dbReference type="EMBL" id="MBB2149676.1"/>
    </source>
</evidence>
<comment type="subcellular location">
    <subcellularLocation>
        <location evidence="1">Cell membrane</location>
        <topology evidence="1">Single-pass membrane protein</topology>
    </subcellularLocation>
</comment>
<feature type="transmembrane region" description="Helical" evidence="6">
    <location>
        <begin position="302"/>
        <end position="323"/>
    </location>
</feature>
<feature type="domain" description="PspC-related ToastRack" evidence="9">
    <location>
        <begin position="385"/>
        <end position="510"/>
    </location>
</feature>
<sequence>MKKTLNINIGNSIIHLEEDAYEMLTVYLNEVKQHFSKNADDFEIVTDIENRIAEMFGEMLSGQQKQVIDIQDVQSVIAQMGSVKDFENSEAEEEMAAHDQSLPPHDGIKKLYRDTDQAMVAGVCVGLGHYLNIEARWLRLAALISIFVGGSGLLIYLIMWIVIPRAESKSEKMAMRGEAANLRGFMNSHQNPLLKQSRGFLAEFFEFLGNFINGTGKAVLKVIATLVVIFGSFFLLMLIIGLAGVFGMWDADVYNNFPFNIIDESYFSTMLFAAFIVLLVPVLALVLFSIRVAFNVKPIHKTLSYGLLIIWLGGVAVTVFYIAKVSSEFKESAEFSQVTKLVPHQTLVLAIDKTRFFTKEDSLKYKIDPVNYRGRTILSDGRGPFDHPRDMNLRLEKSENGKMILTENYSSQGKTFETALKNAQNIHYDFQQIDSVLNFSSALQLVNKANYRGQEVSLTLSVPVGTHLKINRDFNRYLNGYNFWDCYSDDNQDYSEWVMTDTGLKCLNEHKDADSEH</sequence>
<keyword evidence="2" id="KW-1003">Cell membrane</keyword>
<dbReference type="Pfam" id="PF04024">
    <property type="entry name" value="PspC"/>
    <property type="match status" value="1"/>
</dbReference>
<evidence type="ECO:0000256" key="3">
    <source>
        <dbReference type="ARBA" id="ARBA00022692"/>
    </source>
</evidence>
<gene>
    <name evidence="10" type="ORF">GM920_12255</name>
</gene>